<feature type="region of interest" description="Disordered" evidence="12">
    <location>
        <begin position="63"/>
        <end position="88"/>
    </location>
</feature>
<evidence type="ECO:0000256" key="8">
    <source>
        <dbReference type="ARBA" id="ARBA00023136"/>
    </source>
</evidence>
<evidence type="ECO:0000256" key="3">
    <source>
        <dbReference type="ARBA" id="ARBA00022676"/>
    </source>
</evidence>
<dbReference type="OMA" id="IECHEEM"/>
<evidence type="ECO:0000256" key="1">
    <source>
        <dbReference type="ARBA" id="ARBA00004240"/>
    </source>
</evidence>
<keyword evidence="5" id="KW-0812">Transmembrane</keyword>
<dbReference type="AlphaFoldDB" id="A0A8R2H9I4"/>
<dbReference type="CDD" id="cd03784">
    <property type="entry name" value="GT1_Gtf-like"/>
    <property type="match status" value="1"/>
</dbReference>
<dbReference type="InterPro" id="IPR002213">
    <property type="entry name" value="UDP_glucos_trans"/>
</dbReference>
<evidence type="ECO:0000256" key="2">
    <source>
        <dbReference type="ARBA" id="ARBA00009995"/>
    </source>
</evidence>
<dbReference type="Pfam" id="PF00201">
    <property type="entry name" value="UDPGT"/>
    <property type="match status" value="1"/>
</dbReference>
<dbReference type="EnsemblMetazoa" id="XM_001951597.5">
    <property type="protein sequence ID" value="XP_001951632.1"/>
    <property type="gene ID" value="LOC100159691"/>
</dbReference>
<keyword evidence="6" id="KW-0256">Endoplasmic reticulum</keyword>
<evidence type="ECO:0000256" key="4">
    <source>
        <dbReference type="ARBA" id="ARBA00022679"/>
    </source>
</evidence>
<keyword evidence="9" id="KW-0325">Glycoprotein</keyword>
<protein>
    <recommendedName>
        <fullName evidence="15">UDP-glucuronosyltransferase</fullName>
    </recommendedName>
</protein>
<dbReference type="PANTHER" id="PTHR48043">
    <property type="entry name" value="EG:EG0003.4 PROTEIN-RELATED"/>
    <property type="match status" value="1"/>
</dbReference>
<organism evidence="13 14">
    <name type="scientific">Acyrthosiphon pisum</name>
    <name type="common">Pea aphid</name>
    <dbReference type="NCBI Taxonomy" id="7029"/>
    <lineage>
        <taxon>Eukaryota</taxon>
        <taxon>Metazoa</taxon>
        <taxon>Ecdysozoa</taxon>
        <taxon>Arthropoda</taxon>
        <taxon>Hexapoda</taxon>
        <taxon>Insecta</taxon>
        <taxon>Pterygota</taxon>
        <taxon>Neoptera</taxon>
        <taxon>Paraneoptera</taxon>
        <taxon>Hemiptera</taxon>
        <taxon>Sternorrhyncha</taxon>
        <taxon>Aphidomorpha</taxon>
        <taxon>Aphidoidea</taxon>
        <taxon>Aphididae</taxon>
        <taxon>Macrosiphini</taxon>
        <taxon>Acyrthosiphon</taxon>
    </lineage>
</organism>
<sequence>MKQLWNMVITATTVVLVTAVVRCAAGYDILAIFPFSGKSHFHMFRTVSEALTARGHHLTVVGHFPKTPKEPTRPQQLQNGDIDDLGDEGHESGSYTDYSLLGSMPVFENFTTDEVTGNGYLEEMLIILQDGLDNCEAVLSSGRLSQLLQSRAKFDLVLVEIFNTGCFVSMANHFGAPVVGITSTSLYPWFGGMVGDVVMPSYVPVNLLPFTSRMMFAERLINSIILIGMKTYYKFKYEKAAQAIVDKYLGKLNGGTVSESLDNVNAIIMNTHFVFGDTRPLPPGIIEVGGCTYKKPMPLPEVLEQYVTEAQRGVIYFSMGSIVKGSSIPATQSLALLRVFGRLDGYRVLWKWEDDLPPPEVRPKNVMFVPWMPQFDVLNHPNVKLFISHGGLMGILDALYSGVPIVGIPMFADQFSNMNFIVQNDCGLQLQLDQIDEQVAGDTISAVLDDDKYARNAKRLSTLYRDRDRNPLEKAVYWVEYVARHRAHLMLKPANQDWWYERCLLDVAVTVIVAVATTSYFAKLVLAKSRIAFAATDHH</sequence>
<dbReference type="SUPFAM" id="SSF53756">
    <property type="entry name" value="UDP-Glycosyltransferase/glycogen phosphorylase"/>
    <property type="match status" value="1"/>
</dbReference>
<dbReference type="InterPro" id="IPR050271">
    <property type="entry name" value="UDP-glycosyltransferase"/>
</dbReference>
<name>A0A8R2H9I4_ACYPI</name>
<keyword evidence="4 11" id="KW-0808">Transferase</keyword>
<dbReference type="EnsemblMetazoa" id="XM_029489766.1">
    <property type="protein sequence ID" value="XP_029345626.1"/>
    <property type="gene ID" value="LOC100159691"/>
</dbReference>
<keyword evidence="14" id="KW-1185">Reference proteome</keyword>
<dbReference type="KEGG" id="api:100159691"/>
<dbReference type="FunFam" id="3.40.50.2000:FF:000050">
    <property type="entry name" value="UDP-glucuronosyltransferase"/>
    <property type="match status" value="1"/>
</dbReference>
<dbReference type="Gene3D" id="3.40.50.2000">
    <property type="entry name" value="Glycogen Phosphorylase B"/>
    <property type="match status" value="2"/>
</dbReference>
<evidence type="ECO:0000256" key="5">
    <source>
        <dbReference type="ARBA" id="ARBA00022692"/>
    </source>
</evidence>
<evidence type="ECO:0000256" key="10">
    <source>
        <dbReference type="ARBA" id="ARBA00046288"/>
    </source>
</evidence>
<dbReference type="OrthoDB" id="5835829at2759"/>
<dbReference type="GeneID" id="100159691"/>
<reference evidence="14" key="1">
    <citation type="submission" date="2010-06" db="EMBL/GenBank/DDBJ databases">
        <authorList>
            <person name="Jiang H."/>
            <person name="Abraham K."/>
            <person name="Ali S."/>
            <person name="Alsbrooks S.L."/>
            <person name="Anim B.N."/>
            <person name="Anosike U.S."/>
            <person name="Attaway T."/>
            <person name="Bandaranaike D.P."/>
            <person name="Battles P.K."/>
            <person name="Bell S.N."/>
            <person name="Bell A.V."/>
            <person name="Beltran B."/>
            <person name="Bickham C."/>
            <person name="Bustamante Y."/>
            <person name="Caleb T."/>
            <person name="Canada A."/>
            <person name="Cardenas V."/>
            <person name="Carter K."/>
            <person name="Chacko J."/>
            <person name="Chandrabose M.N."/>
            <person name="Chavez D."/>
            <person name="Chavez A."/>
            <person name="Chen L."/>
            <person name="Chu H.-S."/>
            <person name="Claassen K.J."/>
            <person name="Cockrell R."/>
            <person name="Collins M."/>
            <person name="Cooper J.A."/>
            <person name="Cree A."/>
            <person name="Curry S.M."/>
            <person name="Da Y."/>
            <person name="Dao M.D."/>
            <person name="Das B."/>
            <person name="Davila M.-L."/>
            <person name="Davy-Carroll L."/>
            <person name="Denson S."/>
            <person name="Dinh H."/>
            <person name="Ebong V.E."/>
            <person name="Edwards J.R."/>
            <person name="Egan A."/>
            <person name="El-Daye J."/>
            <person name="Escobedo L."/>
            <person name="Fernandez S."/>
            <person name="Fernando P.R."/>
            <person name="Flagg N."/>
            <person name="Forbes L.D."/>
            <person name="Fowler R.G."/>
            <person name="Fu Q."/>
            <person name="Gabisi R.A."/>
            <person name="Ganer J."/>
            <person name="Garbino Pronczuk A."/>
            <person name="Garcia R.M."/>
            <person name="Garner T."/>
            <person name="Garrett T.E."/>
            <person name="Gonzalez D.A."/>
            <person name="Hamid H."/>
            <person name="Hawkins E.S."/>
            <person name="Hirani K."/>
            <person name="Hogues M.E."/>
            <person name="Hollins B."/>
            <person name="Hsiao C.-H."/>
            <person name="Jabil R."/>
            <person name="James M.L."/>
            <person name="Jhangiani S.N."/>
            <person name="Johnson B."/>
            <person name="Johnson Q."/>
            <person name="Joshi V."/>
            <person name="Kalu J.B."/>
            <person name="Kam C."/>
            <person name="Kashfia A."/>
            <person name="Keebler J."/>
            <person name="Kisamo H."/>
            <person name="Kovar C.L."/>
            <person name="Lago L.A."/>
            <person name="Lai C.-Y."/>
            <person name="Laidlaw J."/>
            <person name="Lara F."/>
            <person name="Le T.-K."/>
            <person name="Lee S.L."/>
            <person name="Legall F.H."/>
            <person name="Lemon S.J."/>
            <person name="Lewis L.R."/>
            <person name="Li B."/>
            <person name="Liu Y."/>
            <person name="Liu Y.-S."/>
            <person name="Lopez J."/>
            <person name="Lozado R.J."/>
            <person name="Lu J."/>
            <person name="Madu R.C."/>
            <person name="Maheshwari M."/>
            <person name="Maheshwari R."/>
            <person name="Malloy K."/>
            <person name="Martinez E."/>
            <person name="Mathew T."/>
            <person name="Mercado I.C."/>
            <person name="Mercado C."/>
            <person name="Meyer B."/>
            <person name="Montgomery K."/>
            <person name="Morgan M.B."/>
            <person name="Munidasa M."/>
            <person name="Nazareth L.V."/>
            <person name="Nelson J."/>
            <person name="Ng B.M."/>
            <person name="Nguyen N.B."/>
            <person name="Nguyen P.Q."/>
            <person name="Nguyen T."/>
            <person name="Obregon M."/>
            <person name="Okwuonu G.O."/>
            <person name="Onwere C.G."/>
            <person name="Orozco G."/>
            <person name="Parra A."/>
            <person name="Patel S."/>
            <person name="Patil S."/>
            <person name="Perez A."/>
            <person name="Perez Y."/>
            <person name="Pham C."/>
            <person name="Primus E.L."/>
            <person name="Pu L.-L."/>
            <person name="Puazo M."/>
            <person name="Qin X."/>
            <person name="Quiroz J.B."/>
            <person name="Reese J."/>
            <person name="Richards S."/>
            <person name="Rives C.M."/>
            <person name="Robberts R."/>
            <person name="Ruiz S.J."/>
            <person name="Ruiz M.J."/>
            <person name="Santibanez J."/>
            <person name="Schneider B.W."/>
            <person name="Sisson I."/>
            <person name="Smith M."/>
            <person name="Sodergren E."/>
            <person name="Song X.-Z."/>
            <person name="Song B.B."/>
            <person name="Summersgill H."/>
            <person name="Thelus R."/>
            <person name="Thornton R.D."/>
            <person name="Trejos Z.Y."/>
            <person name="Usmani K."/>
            <person name="Vattathil S."/>
            <person name="Villasana D."/>
            <person name="Walker D.L."/>
            <person name="Wang S."/>
            <person name="Wang K."/>
            <person name="White C.S."/>
            <person name="Williams A.C."/>
            <person name="Williamson J."/>
            <person name="Wilson K."/>
            <person name="Woghiren I.O."/>
            <person name="Woodworth J.R."/>
            <person name="Worley K.C."/>
            <person name="Wright R.A."/>
            <person name="Wu W."/>
            <person name="Young L."/>
            <person name="Zhang L."/>
            <person name="Zhang J."/>
            <person name="Zhu Y."/>
            <person name="Muzny D.M."/>
            <person name="Weinstock G."/>
            <person name="Gibbs R.A."/>
        </authorList>
    </citation>
    <scope>NUCLEOTIDE SEQUENCE [LARGE SCALE GENOMIC DNA]</scope>
    <source>
        <strain evidence="14">LSR1</strain>
    </source>
</reference>
<keyword evidence="7" id="KW-1133">Transmembrane helix</keyword>
<evidence type="ECO:0000256" key="11">
    <source>
        <dbReference type="RuleBase" id="RU003718"/>
    </source>
</evidence>
<dbReference type="GO" id="GO:0008194">
    <property type="term" value="F:UDP-glycosyltransferase activity"/>
    <property type="evidence" value="ECO:0007669"/>
    <property type="project" value="InterPro"/>
</dbReference>
<dbReference type="Proteomes" id="UP000007819">
    <property type="component" value="Chromosome A2"/>
</dbReference>
<dbReference type="InterPro" id="IPR035595">
    <property type="entry name" value="UDP_glycos_trans_CS"/>
</dbReference>
<dbReference type="RefSeq" id="XP_016663720.1">
    <property type="nucleotide sequence ID" value="XM_016808231.1"/>
</dbReference>
<proteinExistence type="inferred from homology"/>
<evidence type="ECO:0000313" key="13">
    <source>
        <dbReference type="EnsemblMetazoa" id="XP_016663720.1"/>
    </source>
</evidence>
<dbReference type="PANTHER" id="PTHR48043:SF114">
    <property type="entry name" value="IP04436P-RELATED"/>
    <property type="match status" value="1"/>
</dbReference>
<comment type="subcellular location">
    <subcellularLocation>
        <location evidence="10">Endomembrane system</location>
        <topology evidence="10">Single-pass type I membrane protein</topology>
    </subcellularLocation>
    <subcellularLocation>
        <location evidence="1">Endoplasmic reticulum</location>
    </subcellularLocation>
</comment>
<evidence type="ECO:0000256" key="9">
    <source>
        <dbReference type="ARBA" id="ARBA00023180"/>
    </source>
</evidence>
<evidence type="ECO:0000256" key="7">
    <source>
        <dbReference type="ARBA" id="ARBA00022989"/>
    </source>
</evidence>
<evidence type="ECO:0000256" key="6">
    <source>
        <dbReference type="ARBA" id="ARBA00022824"/>
    </source>
</evidence>
<dbReference type="PROSITE" id="PS00375">
    <property type="entry name" value="UDPGT"/>
    <property type="match status" value="1"/>
</dbReference>
<dbReference type="EnsemblMetazoa" id="XM_016808231.2">
    <property type="protein sequence ID" value="XP_016663720.1"/>
    <property type="gene ID" value="LOC100159691"/>
</dbReference>
<evidence type="ECO:0008006" key="15">
    <source>
        <dbReference type="Google" id="ProtNLM"/>
    </source>
</evidence>
<evidence type="ECO:0000256" key="12">
    <source>
        <dbReference type="SAM" id="MobiDB-lite"/>
    </source>
</evidence>
<dbReference type="GO" id="GO:0005783">
    <property type="term" value="C:endoplasmic reticulum"/>
    <property type="evidence" value="ECO:0007669"/>
    <property type="project" value="UniProtKB-SubCell"/>
</dbReference>
<keyword evidence="3 11" id="KW-0328">Glycosyltransferase</keyword>
<reference evidence="13" key="2">
    <citation type="submission" date="2022-06" db="UniProtKB">
        <authorList>
            <consortium name="EnsemblMetazoa"/>
        </authorList>
    </citation>
    <scope>IDENTIFICATION</scope>
</reference>
<evidence type="ECO:0000313" key="14">
    <source>
        <dbReference type="Proteomes" id="UP000007819"/>
    </source>
</evidence>
<accession>A0A8R2H9I4</accession>
<comment type="similarity">
    <text evidence="2 11">Belongs to the UDP-glycosyltransferase family.</text>
</comment>
<dbReference type="RefSeq" id="XP_001951632.1">
    <property type="nucleotide sequence ID" value="XM_001951597.4"/>
</dbReference>
<keyword evidence="8" id="KW-0472">Membrane</keyword>